<sequence>MAPQLLQFRQRWPWCPMKAVTVTVVVIITAMLNLAVSDPQTKRLDMGCSQYNATNPSDFYTNLNKTFSQLRSELSGVKTKFATAQQAQGSDPIYAMTQCRDYLSTLDCVSCFDTAEVQIRNCMGANGARVIYDGCFLRYESNTFYDQTTHPGDKGGCSNDTAAEPTAFEAAAQGLLTDLQTATPRIDGYFAAATRAVPGGGTVYAVAQCAHTVSQSGCLDCLKVAYGNIQSCPPYTDGTAVDAGCFLSRCGERQCGGGSSDKDAIIGGTVGGGGCLLLIVGLILWYHRSRKANAASRGEITGESELQGPKNFSYKDLKSATKNFSNETKLGEGGFGDIYKGTLMNGNIVAVKKLVMGTSRAKADFAMEVKLISNVHHRNILRLLGCSSKGPDLLLVYDYMANGSLDKFLYVDRIEEFHRNALNFALSALELLNPGRATGIPGGATWPLFACEMRGTLNWNQRYDIIFGTARGLAYLHDQFHVTIIHRDIKCSNILLDDELQPKIADFGLARLLPDGQTHLSTKFAGTLGYTAPEYATLGQLTQKVDTYSFGIVVLEIISGRRCTEIKTVEVEPAGEYLLERAWKLYENDLHSRLVDEILLVSDGYTDEAAKKIVEIALMCTQIPASSRPSMSEVVMLLSDRPMAMRPRRHAFMDKDKRIHNGASTTPDSLTSNATVSFTEVTGR</sequence>
<protein>
    <submittedName>
        <fullName evidence="1">Uncharacterized protein</fullName>
    </submittedName>
</protein>
<reference evidence="1" key="1">
    <citation type="submission" date="2022-02" db="EMBL/GenBank/DDBJ databases">
        <title>Plant Genome Project.</title>
        <authorList>
            <person name="Zhang R.-G."/>
        </authorList>
    </citation>
    <scope>NUCLEOTIDE SEQUENCE</scope>
    <source>
        <strain evidence="1">AT1</strain>
    </source>
</reference>
<comment type="caution">
    <text evidence="1">The sequence shown here is derived from an EMBL/GenBank/DDBJ whole genome shotgun (WGS) entry which is preliminary data.</text>
</comment>
<name>A0ACC0M8A5_RHOML</name>
<evidence type="ECO:0000313" key="2">
    <source>
        <dbReference type="Proteomes" id="UP001062846"/>
    </source>
</evidence>
<keyword evidence="2" id="KW-1185">Reference proteome</keyword>
<accession>A0ACC0M8A5</accession>
<dbReference type="EMBL" id="CM046397">
    <property type="protein sequence ID" value="KAI8536563.1"/>
    <property type="molecule type" value="Genomic_DNA"/>
</dbReference>
<dbReference type="Proteomes" id="UP001062846">
    <property type="component" value="Chromosome 10"/>
</dbReference>
<evidence type="ECO:0000313" key="1">
    <source>
        <dbReference type="EMBL" id="KAI8536563.1"/>
    </source>
</evidence>
<proteinExistence type="predicted"/>
<gene>
    <name evidence="1" type="ORF">RHMOL_Rhmol10G0267100</name>
</gene>
<organism evidence="1 2">
    <name type="scientific">Rhododendron molle</name>
    <name type="common">Chinese azalea</name>
    <name type="synonym">Azalea mollis</name>
    <dbReference type="NCBI Taxonomy" id="49168"/>
    <lineage>
        <taxon>Eukaryota</taxon>
        <taxon>Viridiplantae</taxon>
        <taxon>Streptophyta</taxon>
        <taxon>Embryophyta</taxon>
        <taxon>Tracheophyta</taxon>
        <taxon>Spermatophyta</taxon>
        <taxon>Magnoliopsida</taxon>
        <taxon>eudicotyledons</taxon>
        <taxon>Gunneridae</taxon>
        <taxon>Pentapetalae</taxon>
        <taxon>asterids</taxon>
        <taxon>Ericales</taxon>
        <taxon>Ericaceae</taxon>
        <taxon>Ericoideae</taxon>
        <taxon>Rhodoreae</taxon>
        <taxon>Rhododendron</taxon>
    </lineage>
</organism>